<dbReference type="InterPro" id="IPR003439">
    <property type="entry name" value="ABC_transporter-like_ATP-bd"/>
</dbReference>
<evidence type="ECO:0000313" key="7">
    <source>
        <dbReference type="Proteomes" id="UP000290106"/>
    </source>
</evidence>
<keyword evidence="4 6" id="KW-0067">ATP-binding</keyword>
<dbReference type="InterPro" id="IPR027417">
    <property type="entry name" value="P-loop_NTPase"/>
</dbReference>
<name>A0A4Q1RHY4_9FIRM</name>
<dbReference type="GO" id="GO:0016887">
    <property type="term" value="F:ATP hydrolysis activity"/>
    <property type="evidence" value="ECO:0007669"/>
    <property type="project" value="InterPro"/>
</dbReference>
<dbReference type="SMART" id="SM00382">
    <property type="entry name" value="AAA"/>
    <property type="match status" value="1"/>
</dbReference>
<dbReference type="Pfam" id="PF00005">
    <property type="entry name" value="ABC_tran"/>
    <property type="match status" value="1"/>
</dbReference>
<evidence type="ECO:0000313" key="6">
    <source>
        <dbReference type="EMBL" id="RXS75311.1"/>
    </source>
</evidence>
<evidence type="ECO:0000256" key="3">
    <source>
        <dbReference type="ARBA" id="ARBA00022741"/>
    </source>
</evidence>
<dbReference type="Gene3D" id="3.40.50.300">
    <property type="entry name" value="P-loop containing nucleotide triphosphate hydrolases"/>
    <property type="match status" value="1"/>
</dbReference>
<organism evidence="6 7">
    <name type="scientific">Blautia faecicola</name>
    <dbReference type="NCBI Taxonomy" id="2509240"/>
    <lineage>
        <taxon>Bacteria</taxon>
        <taxon>Bacillati</taxon>
        <taxon>Bacillota</taxon>
        <taxon>Clostridia</taxon>
        <taxon>Lachnospirales</taxon>
        <taxon>Lachnospiraceae</taxon>
        <taxon>Blautia</taxon>
    </lineage>
</organism>
<dbReference type="EMBL" id="SDKC01000001">
    <property type="protein sequence ID" value="RXS75311.1"/>
    <property type="molecule type" value="Genomic_DNA"/>
</dbReference>
<feature type="domain" description="ABC transporter" evidence="5">
    <location>
        <begin position="2"/>
        <end position="232"/>
    </location>
</feature>
<evidence type="ECO:0000259" key="5">
    <source>
        <dbReference type="PROSITE" id="PS50893"/>
    </source>
</evidence>
<evidence type="ECO:0000256" key="2">
    <source>
        <dbReference type="ARBA" id="ARBA00022448"/>
    </source>
</evidence>
<dbReference type="OrthoDB" id="9804819at2"/>
<dbReference type="RefSeq" id="WP_129257794.1">
    <property type="nucleotide sequence ID" value="NZ_JBGKFY010000002.1"/>
</dbReference>
<dbReference type="GO" id="GO:0005524">
    <property type="term" value="F:ATP binding"/>
    <property type="evidence" value="ECO:0007669"/>
    <property type="project" value="UniProtKB-KW"/>
</dbReference>
<proteinExistence type="inferred from homology"/>
<gene>
    <name evidence="6" type="ORF">ETP43_08830</name>
</gene>
<reference evidence="6 7" key="1">
    <citation type="submission" date="2019-01" db="EMBL/GenBank/DDBJ databases">
        <title>Blautia sp. nov. KGMB01111 isolated human feces.</title>
        <authorList>
            <person name="Park J.-E."/>
            <person name="Kim J.-S."/>
            <person name="Park S.-H."/>
        </authorList>
    </citation>
    <scope>NUCLEOTIDE SEQUENCE [LARGE SCALE GENOMIC DNA]</scope>
    <source>
        <strain evidence="6 7">KGMB01111</strain>
    </source>
</reference>
<comment type="similarity">
    <text evidence="1">Belongs to the ABC transporter superfamily.</text>
</comment>
<dbReference type="SUPFAM" id="SSF52540">
    <property type="entry name" value="P-loop containing nucleoside triphosphate hydrolases"/>
    <property type="match status" value="1"/>
</dbReference>
<keyword evidence="2" id="KW-0813">Transport</keyword>
<dbReference type="PROSITE" id="PS50893">
    <property type="entry name" value="ABC_TRANSPORTER_2"/>
    <property type="match status" value="1"/>
</dbReference>
<dbReference type="CDD" id="cd03230">
    <property type="entry name" value="ABC_DR_subfamily_A"/>
    <property type="match status" value="1"/>
</dbReference>
<dbReference type="PANTHER" id="PTHR43335">
    <property type="entry name" value="ABC TRANSPORTER, ATP-BINDING PROTEIN"/>
    <property type="match status" value="1"/>
</dbReference>
<dbReference type="Proteomes" id="UP000290106">
    <property type="component" value="Unassembled WGS sequence"/>
</dbReference>
<keyword evidence="7" id="KW-1185">Reference proteome</keyword>
<dbReference type="InterPro" id="IPR003593">
    <property type="entry name" value="AAA+_ATPase"/>
</dbReference>
<evidence type="ECO:0000256" key="4">
    <source>
        <dbReference type="ARBA" id="ARBA00022840"/>
    </source>
</evidence>
<dbReference type="PANTHER" id="PTHR43335:SF3">
    <property type="entry name" value="ABC TRANSPORTER"/>
    <property type="match status" value="1"/>
</dbReference>
<protein>
    <submittedName>
        <fullName evidence="6">ABC transporter ATP-binding protein</fullName>
    </submittedName>
</protein>
<evidence type="ECO:0000256" key="1">
    <source>
        <dbReference type="ARBA" id="ARBA00005417"/>
    </source>
</evidence>
<comment type="caution">
    <text evidence="6">The sequence shown here is derived from an EMBL/GenBank/DDBJ whole genome shotgun (WGS) entry which is preliminary data.</text>
</comment>
<dbReference type="AlphaFoldDB" id="A0A4Q1RHY4"/>
<sequence length="312" mass="35188">MLKIESLTRRYPHVTALDGLNMEIGHGQLYGFVGPNGAGKTTTIRIISGLLRPTSGKVWIDGIRAEKETRVLKSKIGYVPDFFGVYDNLTVMEYLEFYSAAYGIDEKEGRLRASEVLERVHLFHIEDRMVDELSRGMQQRLCLARAMIHRPQLLVMDEPASGLDPGARRIFKEVLRSLCEEGYTVLISSHILSDLADMCSNIGVIHQGKMVLEGPIDEIMTSIDSSNPILIEVYQNLETAVHLLNRHPLVSRIAIDKNMISILFTGSREEEAQLLRQLVEQKVLVTSFRREHNNLESVFFHLTDPVQGGTTV</sequence>
<keyword evidence="3" id="KW-0547">Nucleotide-binding</keyword>
<accession>A0A4Q1RHY4</accession>